<geneLocation type="plasmid" evidence="1">
    <name>CFBP8129_p211</name>
</geneLocation>
<organism evidence="1">
    <name type="scientific">Xanthomonas hortorum pv. gardneri</name>
    <dbReference type="NCBI Taxonomy" id="2754056"/>
    <lineage>
        <taxon>Bacteria</taxon>
        <taxon>Pseudomonadati</taxon>
        <taxon>Pseudomonadota</taxon>
        <taxon>Gammaproteobacteria</taxon>
        <taxon>Lysobacterales</taxon>
        <taxon>Lysobacteraceae</taxon>
        <taxon>Xanthomonas</taxon>
    </lineage>
</organism>
<name>A0A6V7FH91_9XANT</name>
<dbReference type="AlphaFoldDB" id="A0A6V7FH91"/>
<protein>
    <submittedName>
        <fullName evidence="1">Uncharacterized protein</fullName>
    </submittedName>
</protein>
<evidence type="ECO:0000313" key="1">
    <source>
        <dbReference type="EMBL" id="CAD0363113.1"/>
    </source>
</evidence>
<gene>
    <name evidence="1" type="ORF">CFBP8129_46860</name>
</gene>
<proteinExistence type="predicted"/>
<sequence>MVLDCASGFRQIGAWVWTRYLLKSLDCDVEWLNRTLLLPCEGFTGAIYEKLTPRVFEEIHYAGKNPDGTYWKEIKDKTKKFNLLERVCERVPASRAWLLRDFSRYMQLDPPSLMDSREQLLAYTNTRGLLLVPGSVMATVNYLDPALYADLEHRCTSALIKAATPSTLLFVIAFLHEVTWRRHWGKEAVGELAYNAVVEFTASLHKRGFEDGQRLAEQLHPHLHDAVANVSVWGDRTAPSKLLPALQDFGILPFLVKKNQETLDACACLHAAGEAWYERIDHPLPERYSDGALVVTVEGLTSYTPAQASIKAALIALRLELLKTHGDISLEYDQSLLITASTNPSSNAKSSSDSR</sequence>
<keyword evidence="1" id="KW-0614">Plasmid</keyword>
<accession>A0A6V7FH91</accession>
<dbReference type="EMBL" id="LR828254">
    <property type="protein sequence ID" value="CAD0363115.1"/>
    <property type="molecule type" value="Genomic_DNA"/>
</dbReference>
<dbReference type="EMBL" id="LR828254">
    <property type="protein sequence ID" value="CAD0363113.1"/>
    <property type="molecule type" value="Genomic_DNA"/>
</dbReference>
<reference evidence="1" key="1">
    <citation type="submission" date="2020-07" db="EMBL/GenBank/DDBJ databases">
        <authorList>
            <person name="Pothier F. J."/>
        </authorList>
    </citation>
    <scope>NUCLEOTIDE SEQUENCE [LARGE SCALE GENOMIC DNA]</scope>
    <source>
        <plasmid evidence="1">CFBP8129_p211</plasmid>
    </source>
</reference>